<feature type="non-terminal residue" evidence="1">
    <location>
        <position position="335"/>
    </location>
</feature>
<reference evidence="2" key="1">
    <citation type="journal article" date="2018" name="BMC Genomics">
        <title>Genomic insights into host adaptation between the wheat stripe rust pathogen (Puccinia striiformis f. sp. tritici) and the barley stripe rust pathogen (Puccinia striiformis f. sp. hordei).</title>
        <authorList>
            <person name="Xia C."/>
            <person name="Wang M."/>
            <person name="Yin C."/>
            <person name="Cornejo O.E."/>
            <person name="Hulbert S.H."/>
            <person name="Chen X."/>
        </authorList>
    </citation>
    <scope>NUCLEOTIDE SEQUENCE [LARGE SCALE GENOMIC DNA]</scope>
    <source>
        <strain evidence="2">93-210</strain>
    </source>
</reference>
<name>A0ACC0DWZ2_9BASI</name>
<protein>
    <submittedName>
        <fullName evidence="1">Uncharacterized protein</fullName>
    </submittedName>
</protein>
<keyword evidence="2" id="KW-1185">Reference proteome</keyword>
<accession>A0ACC0DWZ2</accession>
<reference evidence="1 2" key="3">
    <citation type="journal article" date="2022" name="Microbiol. Spectr.">
        <title>Folding features and dynamics of 3D genome architecture in plant fungal pathogens.</title>
        <authorList>
            <person name="Xia C."/>
        </authorList>
    </citation>
    <scope>NUCLEOTIDE SEQUENCE [LARGE SCALE GENOMIC DNA]</scope>
    <source>
        <strain evidence="1 2">93-210</strain>
    </source>
</reference>
<reference evidence="2" key="2">
    <citation type="journal article" date="2018" name="Mol. Plant Microbe Interact.">
        <title>Genome sequence resources for the wheat stripe rust pathogen (Puccinia striiformis f. sp. tritici) and the barley stripe rust pathogen (Puccinia striiformis f. sp. hordei).</title>
        <authorList>
            <person name="Xia C."/>
            <person name="Wang M."/>
            <person name="Yin C."/>
            <person name="Cornejo O.E."/>
            <person name="Hulbert S.H."/>
            <person name="Chen X."/>
        </authorList>
    </citation>
    <scope>NUCLEOTIDE SEQUENCE [LARGE SCALE GENOMIC DNA]</scope>
    <source>
        <strain evidence="2">93-210</strain>
    </source>
</reference>
<sequence length="335" mass="38207">MSDSSDNIYIHSYPPSHSQEIKCASDVSKIASMEKKLNPSKNVIFMEVFCLDHKFRWVSITFKTLDDVDHFYDREKTHQFLIPSSNAYHPHPMPISIANQDPQLNLGKPKKSTSHDYGTATNIFDSLSKLEQQVLSINCPRVEDPFQCSKLRAPSGTTPLIPQMISAINLQLFNIQRNLRCANGKGKQALHMFVEGVRLLEKLVDSLEEILKRNIKFLSEVDIAFIITFELKALLYEHKLYSTSTPTSSWIYATKHHLFESEHNHLQLKCKVVVSEMVGKTSTFLQDTQMILMAYNSNVESLLVVCLIRVGSISEKVTHHYRQLDTDSPHLILCA</sequence>
<dbReference type="Proteomes" id="UP001060170">
    <property type="component" value="Chromosome 15"/>
</dbReference>
<evidence type="ECO:0000313" key="1">
    <source>
        <dbReference type="EMBL" id="KAI7939058.1"/>
    </source>
</evidence>
<dbReference type="EMBL" id="CM045879">
    <property type="protein sequence ID" value="KAI7939058.1"/>
    <property type="molecule type" value="Genomic_DNA"/>
</dbReference>
<proteinExistence type="predicted"/>
<organism evidence="1 2">
    <name type="scientific">Puccinia striiformis f. sp. tritici</name>
    <dbReference type="NCBI Taxonomy" id="168172"/>
    <lineage>
        <taxon>Eukaryota</taxon>
        <taxon>Fungi</taxon>
        <taxon>Dikarya</taxon>
        <taxon>Basidiomycota</taxon>
        <taxon>Pucciniomycotina</taxon>
        <taxon>Pucciniomycetes</taxon>
        <taxon>Pucciniales</taxon>
        <taxon>Pucciniaceae</taxon>
        <taxon>Puccinia</taxon>
    </lineage>
</organism>
<comment type="caution">
    <text evidence="1">The sequence shown here is derived from an EMBL/GenBank/DDBJ whole genome shotgun (WGS) entry which is preliminary data.</text>
</comment>
<evidence type="ECO:0000313" key="2">
    <source>
        <dbReference type="Proteomes" id="UP001060170"/>
    </source>
</evidence>
<gene>
    <name evidence="1" type="ORF">MJO28_014637</name>
</gene>